<sequence length="424" mass="47718">MDRRSVAGRNAHMLAVVVVLLLVCTSPTLSFTPHHSGREVRDGGRVGERSFGFTPYTQYTSSPRPPPSLLPPPPRSYANWMGDNLHFISNLTLTEVMLPGTHDSGAFQLYDKMGPGQSEELAKWIKLAAELKLPVYDLIKGWATSQSGNFTFQLEGGIRVFDLRCPWDGTEFRTQHMLLGNKVEDLLQEVGDFIATHPHEVVIVSISHMYNLTDDALPIITNIVQNTVGKYAAKTHTPLTSRTLSDLISSNERVIVTSDTYAMREAMPDIIFAEDDLYEGEYTDKDNVNEMVTANMDKLLSYGGDGRIFIFYWTLTDSTRTIPAGFLPDHPFTLHDMSWQANSLLGYYSQRLSNLQFGNIILSDFFEESDIVRVAIDFNRRQCRDDAKYKARSADGNDCRSWMLKGRCSEVNVQQLCPLSCDVC</sequence>
<dbReference type="EMBL" id="HBIB01018272">
    <property type="protein sequence ID" value="CAE0249643.1"/>
    <property type="molecule type" value="Transcribed_RNA"/>
</dbReference>
<dbReference type="PANTHER" id="PTHR13593:SF113">
    <property type="entry name" value="SI:DKEY-266F7.9"/>
    <property type="match status" value="1"/>
</dbReference>
<feature type="signal peptide" evidence="1">
    <location>
        <begin position="1"/>
        <end position="30"/>
    </location>
</feature>
<dbReference type="SUPFAM" id="SSF51695">
    <property type="entry name" value="PLC-like phosphodiesterases"/>
    <property type="match status" value="1"/>
</dbReference>
<dbReference type="InterPro" id="IPR000909">
    <property type="entry name" value="PLipase_C_PInositol-sp_X_dom"/>
</dbReference>
<dbReference type="AlphaFoldDB" id="A0A7S3G7S4"/>
<evidence type="ECO:0000259" key="2">
    <source>
        <dbReference type="SMART" id="SM00148"/>
    </source>
</evidence>
<dbReference type="PANTHER" id="PTHR13593">
    <property type="match status" value="1"/>
</dbReference>
<dbReference type="GO" id="GO:0006629">
    <property type="term" value="P:lipid metabolic process"/>
    <property type="evidence" value="ECO:0007669"/>
    <property type="project" value="InterPro"/>
</dbReference>
<evidence type="ECO:0000256" key="1">
    <source>
        <dbReference type="SAM" id="SignalP"/>
    </source>
</evidence>
<keyword evidence="1" id="KW-0732">Signal</keyword>
<accession>A0A7S3G7S4</accession>
<evidence type="ECO:0000313" key="4">
    <source>
        <dbReference type="EMBL" id="CAE0249644.1"/>
    </source>
</evidence>
<dbReference type="InterPro" id="IPR051057">
    <property type="entry name" value="PI-PLC_domain"/>
</dbReference>
<feature type="chain" id="PRO_5035593783" description="Phosphatidylinositol-specific phospholipase C X domain-containing protein" evidence="1">
    <location>
        <begin position="31"/>
        <end position="424"/>
    </location>
</feature>
<proteinExistence type="predicted"/>
<dbReference type="InterPro" id="IPR017946">
    <property type="entry name" value="PLC-like_Pdiesterase_TIM-brl"/>
</dbReference>
<feature type="domain" description="Phosphatidylinositol-specific phospholipase C X" evidence="2">
    <location>
        <begin position="87"/>
        <end position="259"/>
    </location>
</feature>
<dbReference type="SMART" id="SM00148">
    <property type="entry name" value="PLCXc"/>
    <property type="match status" value="1"/>
</dbReference>
<dbReference type="Gene3D" id="3.20.20.190">
    <property type="entry name" value="Phosphatidylinositol (PI) phosphodiesterase"/>
    <property type="match status" value="1"/>
</dbReference>
<gene>
    <name evidence="3" type="ORF">PBIL07802_LOCUS11842</name>
    <name evidence="4" type="ORF">PBIL07802_LOCUS11843</name>
</gene>
<dbReference type="Pfam" id="PF26146">
    <property type="entry name" value="PI-PLC_X"/>
    <property type="match status" value="1"/>
</dbReference>
<name>A0A7S3G7S4_9EUKA</name>
<protein>
    <recommendedName>
        <fullName evidence="2">Phosphatidylinositol-specific phospholipase C X domain-containing protein</fullName>
    </recommendedName>
</protein>
<organism evidence="4">
    <name type="scientific">Palpitomonas bilix</name>
    <dbReference type="NCBI Taxonomy" id="652834"/>
    <lineage>
        <taxon>Eukaryota</taxon>
        <taxon>Eukaryota incertae sedis</taxon>
    </lineage>
</organism>
<evidence type="ECO:0000313" key="3">
    <source>
        <dbReference type="EMBL" id="CAE0249643.1"/>
    </source>
</evidence>
<dbReference type="EMBL" id="HBIB01018273">
    <property type="protein sequence ID" value="CAE0249644.1"/>
    <property type="molecule type" value="Transcribed_RNA"/>
</dbReference>
<reference evidence="4" key="1">
    <citation type="submission" date="2021-01" db="EMBL/GenBank/DDBJ databases">
        <authorList>
            <person name="Corre E."/>
            <person name="Pelletier E."/>
            <person name="Niang G."/>
            <person name="Scheremetjew M."/>
            <person name="Finn R."/>
            <person name="Kale V."/>
            <person name="Holt S."/>
            <person name="Cochrane G."/>
            <person name="Meng A."/>
            <person name="Brown T."/>
            <person name="Cohen L."/>
        </authorList>
    </citation>
    <scope>NUCLEOTIDE SEQUENCE</scope>
    <source>
        <strain evidence="4">NIES-2562</strain>
    </source>
</reference>
<dbReference type="GO" id="GO:0008081">
    <property type="term" value="F:phosphoric diester hydrolase activity"/>
    <property type="evidence" value="ECO:0007669"/>
    <property type="project" value="InterPro"/>
</dbReference>